<organism evidence="2 3">
    <name type="scientific">Alkalihalobacillus trypoxylicola</name>
    <dbReference type="NCBI Taxonomy" id="519424"/>
    <lineage>
        <taxon>Bacteria</taxon>
        <taxon>Bacillati</taxon>
        <taxon>Bacillota</taxon>
        <taxon>Bacilli</taxon>
        <taxon>Bacillales</taxon>
        <taxon>Bacillaceae</taxon>
        <taxon>Alkalihalobacillus</taxon>
    </lineage>
</organism>
<dbReference type="Pfam" id="PF12728">
    <property type="entry name" value="HTH_17"/>
    <property type="match status" value="1"/>
</dbReference>
<gene>
    <name evidence="2" type="ORF">AZF04_00770</name>
</gene>
<feature type="domain" description="Helix-turn-helix" evidence="1">
    <location>
        <begin position="7"/>
        <end position="53"/>
    </location>
</feature>
<dbReference type="AlphaFoldDB" id="A0A162F6I2"/>
<name>A0A162F6I2_9BACI</name>
<dbReference type="InterPro" id="IPR009061">
    <property type="entry name" value="DNA-bd_dom_put_sf"/>
</dbReference>
<dbReference type="OrthoDB" id="122388at2"/>
<dbReference type="Proteomes" id="UP000075806">
    <property type="component" value="Unassembled WGS sequence"/>
</dbReference>
<keyword evidence="3" id="KW-1185">Reference proteome</keyword>
<comment type="caution">
    <text evidence="2">The sequence shown here is derived from an EMBL/GenBank/DDBJ whole genome shotgun (WGS) entry which is preliminary data.</text>
</comment>
<dbReference type="InterPro" id="IPR041657">
    <property type="entry name" value="HTH_17"/>
</dbReference>
<accession>A0A162F6I2</accession>
<dbReference type="EMBL" id="LTAO01000001">
    <property type="protein sequence ID" value="KYG34898.1"/>
    <property type="molecule type" value="Genomic_DNA"/>
</dbReference>
<evidence type="ECO:0000313" key="2">
    <source>
        <dbReference type="EMBL" id="KYG34898.1"/>
    </source>
</evidence>
<dbReference type="NCBIfam" id="TIGR01764">
    <property type="entry name" value="excise"/>
    <property type="match status" value="1"/>
</dbReference>
<dbReference type="SUPFAM" id="SSF46955">
    <property type="entry name" value="Putative DNA-binding domain"/>
    <property type="match status" value="1"/>
</dbReference>
<evidence type="ECO:0000259" key="1">
    <source>
        <dbReference type="Pfam" id="PF12728"/>
    </source>
</evidence>
<sequence length="63" mass="7382">MSDKIKLLKAKDIAEILGISLHTAYEVIHNKSLPSMKIGGRYYVEESKFYTWIMDEKNNSLYR</sequence>
<proteinExistence type="predicted"/>
<dbReference type="RefSeq" id="WP_061947152.1">
    <property type="nucleotide sequence ID" value="NZ_LTAO01000001.1"/>
</dbReference>
<reference evidence="2" key="1">
    <citation type="submission" date="2016-02" db="EMBL/GenBank/DDBJ databases">
        <title>Genome sequence of Bacillus trypoxylicola KCTC 13244(T).</title>
        <authorList>
            <person name="Jeong H."/>
            <person name="Park S.-H."/>
            <person name="Choi S.-K."/>
        </authorList>
    </citation>
    <scope>NUCLEOTIDE SEQUENCE [LARGE SCALE GENOMIC DNA]</scope>
    <source>
        <strain evidence="2">KCTC 13244</strain>
    </source>
</reference>
<dbReference type="GO" id="GO:0003677">
    <property type="term" value="F:DNA binding"/>
    <property type="evidence" value="ECO:0007669"/>
    <property type="project" value="InterPro"/>
</dbReference>
<protein>
    <recommendedName>
        <fullName evidence="1">Helix-turn-helix domain-containing protein</fullName>
    </recommendedName>
</protein>
<dbReference type="InterPro" id="IPR010093">
    <property type="entry name" value="SinI_DNA-bd"/>
</dbReference>
<evidence type="ECO:0000313" key="3">
    <source>
        <dbReference type="Proteomes" id="UP000075806"/>
    </source>
</evidence>